<evidence type="ECO:0000256" key="1">
    <source>
        <dbReference type="ARBA" id="ARBA00005589"/>
    </source>
</evidence>
<dbReference type="GO" id="GO:0070181">
    <property type="term" value="F:small ribosomal subunit rRNA binding"/>
    <property type="evidence" value="ECO:0007669"/>
    <property type="project" value="TreeGrafter"/>
</dbReference>
<dbReference type="PANTHER" id="PTHR13479:SF40">
    <property type="entry name" value="SMALL RIBOSOMAL SUBUNIT PROTEIN BS18M"/>
    <property type="match status" value="1"/>
</dbReference>
<dbReference type="Proteomes" id="UP000184267">
    <property type="component" value="Unassembled WGS sequence"/>
</dbReference>
<dbReference type="EMBL" id="MNAD01000428">
    <property type="protein sequence ID" value="OJT13098.1"/>
    <property type="molecule type" value="Genomic_DNA"/>
</dbReference>
<comment type="similarity">
    <text evidence="1">Belongs to the bacterial ribosomal protein bS18 family.</text>
</comment>
<organism evidence="5 6">
    <name type="scientific">Trametes pubescens</name>
    <name type="common">White-rot fungus</name>
    <dbReference type="NCBI Taxonomy" id="154538"/>
    <lineage>
        <taxon>Eukaryota</taxon>
        <taxon>Fungi</taxon>
        <taxon>Dikarya</taxon>
        <taxon>Basidiomycota</taxon>
        <taxon>Agaricomycotina</taxon>
        <taxon>Agaricomycetes</taxon>
        <taxon>Polyporales</taxon>
        <taxon>Polyporaceae</taxon>
        <taxon>Trametes</taxon>
    </lineage>
</organism>
<dbReference type="Pfam" id="PF01084">
    <property type="entry name" value="Ribosomal_S18"/>
    <property type="match status" value="1"/>
</dbReference>
<dbReference type="AlphaFoldDB" id="A0A1M2VZT1"/>
<evidence type="ECO:0000256" key="3">
    <source>
        <dbReference type="ARBA" id="ARBA00023274"/>
    </source>
</evidence>
<dbReference type="SUPFAM" id="SSF46911">
    <property type="entry name" value="Ribosomal protein S18"/>
    <property type="match status" value="1"/>
</dbReference>
<keyword evidence="2" id="KW-0689">Ribosomal protein</keyword>
<sequence length="206" mass="22807">MLSFVSSFRAVARRQTCRLPAARAIASASAQTTVVDEKPYADISDYIHDIAEEQKTIAAGSTGEVVEGGDAEPESRLSPPIGAKGFPTLTGFRTNQFVRPQDFTRDTYAKMGGRSSFTKRALLGPGASKSRYLDVFHQMNIDPLQESQNSKIMARFVTSMGKIKGRSETNLTWQNQRRVGKAIRRAKMMGIIPVLSRRTLLHEGKR</sequence>
<dbReference type="GO" id="GO:0003735">
    <property type="term" value="F:structural constituent of ribosome"/>
    <property type="evidence" value="ECO:0007669"/>
    <property type="project" value="InterPro"/>
</dbReference>
<dbReference type="Gene3D" id="4.10.640.10">
    <property type="entry name" value="Ribosomal protein S18"/>
    <property type="match status" value="1"/>
</dbReference>
<dbReference type="InterPro" id="IPR036870">
    <property type="entry name" value="Ribosomal_bS18_sf"/>
</dbReference>
<evidence type="ECO:0000313" key="5">
    <source>
        <dbReference type="EMBL" id="OJT13098.1"/>
    </source>
</evidence>
<evidence type="ECO:0000313" key="6">
    <source>
        <dbReference type="Proteomes" id="UP000184267"/>
    </source>
</evidence>
<dbReference type="PANTHER" id="PTHR13479">
    <property type="entry name" value="30S RIBOSOMAL PROTEIN S18"/>
    <property type="match status" value="1"/>
</dbReference>
<evidence type="ECO:0000256" key="4">
    <source>
        <dbReference type="ARBA" id="ARBA00035264"/>
    </source>
</evidence>
<gene>
    <name evidence="5" type="ORF">TRAPUB_10368</name>
</gene>
<name>A0A1M2VZT1_TRAPU</name>
<keyword evidence="3" id="KW-0687">Ribonucleoprotein</keyword>
<keyword evidence="6" id="KW-1185">Reference proteome</keyword>
<protein>
    <recommendedName>
        <fullName evidence="4">Small ribosomal subunit protein bS18m</fullName>
    </recommendedName>
</protein>
<comment type="caution">
    <text evidence="5">The sequence shown here is derived from an EMBL/GenBank/DDBJ whole genome shotgun (WGS) entry which is preliminary data.</text>
</comment>
<dbReference type="PRINTS" id="PR00974">
    <property type="entry name" value="RIBOSOMALS18"/>
</dbReference>
<dbReference type="GO" id="GO:0032543">
    <property type="term" value="P:mitochondrial translation"/>
    <property type="evidence" value="ECO:0007669"/>
    <property type="project" value="TreeGrafter"/>
</dbReference>
<accession>A0A1M2VZT1</accession>
<dbReference type="GO" id="GO:0005763">
    <property type="term" value="C:mitochondrial small ribosomal subunit"/>
    <property type="evidence" value="ECO:0007669"/>
    <property type="project" value="TreeGrafter"/>
</dbReference>
<proteinExistence type="inferred from homology"/>
<dbReference type="STRING" id="154538.A0A1M2VZT1"/>
<dbReference type="OrthoDB" id="21463at2759"/>
<reference evidence="5 6" key="1">
    <citation type="submission" date="2016-10" db="EMBL/GenBank/DDBJ databases">
        <title>Genome sequence of the basidiomycete white-rot fungus Trametes pubescens.</title>
        <authorList>
            <person name="Makela M.R."/>
            <person name="Granchi Z."/>
            <person name="Peng M."/>
            <person name="De Vries R.P."/>
            <person name="Grigoriev I."/>
            <person name="Riley R."/>
            <person name="Hilden K."/>
        </authorList>
    </citation>
    <scope>NUCLEOTIDE SEQUENCE [LARGE SCALE GENOMIC DNA]</scope>
    <source>
        <strain evidence="5 6">FBCC735</strain>
    </source>
</reference>
<dbReference type="InterPro" id="IPR001648">
    <property type="entry name" value="Ribosomal_bS18"/>
</dbReference>
<evidence type="ECO:0000256" key="2">
    <source>
        <dbReference type="ARBA" id="ARBA00022980"/>
    </source>
</evidence>
<dbReference type="OMA" id="MARFVTS"/>